<dbReference type="InterPro" id="IPR029063">
    <property type="entry name" value="SAM-dependent_MTases_sf"/>
</dbReference>
<accession>A0A9X1DE60</accession>
<organism evidence="3 4">
    <name type="scientific">Sphingobium nicotianae</name>
    <dbReference type="NCBI Taxonomy" id="2782607"/>
    <lineage>
        <taxon>Bacteria</taxon>
        <taxon>Pseudomonadati</taxon>
        <taxon>Pseudomonadota</taxon>
        <taxon>Alphaproteobacteria</taxon>
        <taxon>Sphingomonadales</taxon>
        <taxon>Sphingomonadaceae</taxon>
        <taxon>Sphingobium</taxon>
    </lineage>
</organism>
<comment type="caution">
    <text evidence="3">The sequence shown here is derived from an EMBL/GenBank/DDBJ whole genome shotgun (WGS) entry which is preliminary data.</text>
</comment>
<name>A0A9X1DE60_9SPHN</name>
<dbReference type="GO" id="GO:0032259">
    <property type="term" value="P:methylation"/>
    <property type="evidence" value="ECO:0007669"/>
    <property type="project" value="UniProtKB-KW"/>
</dbReference>
<sequence length="320" mass="33732">MASANAAYYATRDPLGAEGDFITAPEISQMFGELIGLWFADLALRAGAGNAVAYVELGPGRGTLATDALRAMGQAGLSPPVHFVETSPVLRARQGRAVPQASWHESIDDLPDNRPLIIIANEFFDALPIRQYERTGRGWHERMVANGHFALGEGDCADAIPAQLADAPLGSIVERNPASEAIVARLGTRIAKQGGALLAIDYGYEGPATGDTLQAMQAHAFVDPLAEPGSRDLTAHVDFAMLAAVGRVVGLRASPCVGQGAFLTALGIEARAASLARTNPERADELQAAKTRLVAPAQMGRLFRALALRHPAWPEPAGFA</sequence>
<dbReference type="GO" id="GO:0035243">
    <property type="term" value="F:protein-arginine omega-N symmetric methyltransferase activity"/>
    <property type="evidence" value="ECO:0007669"/>
    <property type="project" value="TreeGrafter"/>
</dbReference>
<keyword evidence="1 3" id="KW-0489">Methyltransferase</keyword>
<dbReference type="Pfam" id="PF02636">
    <property type="entry name" value="Methyltransf_28"/>
    <property type="match status" value="1"/>
</dbReference>
<dbReference type="EMBL" id="JAHGAW010000011">
    <property type="protein sequence ID" value="MBT2188560.1"/>
    <property type="molecule type" value="Genomic_DNA"/>
</dbReference>
<evidence type="ECO:0000313" key="4">
    <source>
        <dbReference type="Proteomes" id="UP001138757"/>
    </source>
</evidence>
<evidence type="ECO:0000256" key="1">
    <source>
        <dbReference type="ARBA" id="ARBA00022603"/>
    </source>
</evidence>
<evidence type="ECO:0000256" key="2">
    <source>
        <dbReference type="ARBA" id="ARBA00022679"/>
    </source>
</evidence>
<dbReference type="PANTHER" id="PTHR12049:SF7">
    <property type="entry name" value="PROTEIN ARGININE METHYLTRANSFERASE NDUFAF7, MITOCHONDRIAL"/>
    <property type="match status" value="1"/>
</dbReference>
<dbReference type="InterPro" id="IPR038375">
    <property type="entry name" value="NDUFAF7_sf"/>
</dbReference>
<protein>
    <submittedName>
        <fullName evidence="3">SAM-dependent methyltransferase</fullName>
        <ecNumber evidence="3">2.1.1.-</ecNumber>
    </submittedName>
</protein>
<gene>
    <name evidence="3" type="ORF">KK488_16515</name>
</gene>
<keyword evidence="4" id="KW-1185">Reference proteome</keyword>
<keyword evidence="2 3" id="KW-0808">Transferase</keyword>
<evidence type="ECO:0000313" key="3">
    <source>
        <dbReference type="EMBL" id="MBT2188560.1"/>
    </source>
</evidence>
<proteinExistence type="predicted"/>
<dbReference type="InterPro" id="IPR003788">
    <property type="entry name" value="NDUFAF7"/>
</dbReference>
<reference evidence="3" key="1">
    <citation type="submission" date="2021-05" db="EMBL/GenBank/DDBJ databases">
        <title>Genome of Sphingobium sp. strain.</title>
        <authorList>
            <person name="Fan R."/>
        </authorList>
    </citation>
    <scope>NUCLEOTIDE SEQUENCE</scope>
    <source>
        <strain evidence="3">H33</strain>
    </source>
</reference>
<dbReference type="AlphaFoldDB" id="A0A9X1DE60"/>
<dbReference type="Gene3D" id="3.40.50.12710">
    <property type="match status" value="1"/>
</dbReference>
<dbReference type="Proteomes" id="UP001138757">
    <property type="component" value="Unassembled WGS sequence"/>
</dbReference>
<dbReference type="PANTHER" id="PTHR12049">
    <property type="entry name" value="PROTEIN ARGININE METHYLTRANSFERASE NDUFAF7, MITOCHONDRIAL"/>
    <property type="match status" value="1"/>
</dbReference>
<dbReference type="RefSeq" id="WP_214624805.1">
    <property type="nucleotide sequence ID" value="NZ_JAHGAW010000011.1"/>
</dbReference>
<dbReference type="EC" id="2.1.1.-" evidence="3"/>
<dbReference type="SUPFAM" id="SSF53335">
    <property type="entry name" value="S-adenosyl-L-methionine-dependent methyltransferases"/>
    <property type="match status" value="1"/>
</dbReference>